<evidence type="ECO:0000313" key="1">
    <source>
        <dbReference type="EMBL" id="MBH5147994.1"/>
    </source>
</evidence>
<accession>A0A8I0ZXQ9</accession>
<organism evidence="1 2">
    <name type="scientific">Rhodococcus erythropolis</name>
    <name type="common">Arthrobacter picolinophilus</name>
    <dbReference type="NCBI Taxonomy" id="1833"/>
    <lineage>
        <taxon>Bacteria</taxon>
        <taxon>Bacillati</taxon>
        <taxon>Actinomycetota</taxon>
        <taxon>Actinomycetes</taxon>
        <taxon>Mycobacteriales</taxon>
        <taxon>Nocardiaceae</taxon>
        <taxon>Rhodococcus</taxon>
        <taxon>Rhodococcus erythropolis group</taxon>
    </lineage>
</organism>
<evidence type="ECO:0000313" key="2">
    <source>
        <dbReference type="Proteomes" id="UP000627573"/>
    </source>
</evidence>
<sequence length="199" mass="21018">MVGMLVWAAAGCSSVVEGAAEPASGQEGLFDPCKDIPDSVLEEVGLDPATEEVDIAGVEQPGWKICSWTQSGYYVIVFSGENSLDDAKANASFTGFETLSIGGRPALRFHSASDPDIDRCYVGLDVSLGSIWIAADAKNSQQQEDSMCSIASRYAEALEGALPRCQWPRSSPRRRPVVLPAGGHGFSPVAASCFSPPAF</sequence>
<dbReference type="EMBL" id="JAECSB010000105">
    <property type="protein sequence ID" value="MBH5147994.1"/>
    <property type="molecule type" value="Genomic_DNA"/>
</dbReference>
<dbReference type="InterPro" id="IPR024520">
    <property type="entry name" value="DUF3558"/>
</dbReference>
<name>A0A8I0ZXQ9_RHOER</name>
<comment type="caution">
    <text evidence="1">The sequence shown here is derived from an EMBL/GenBank/DDBJ whole genome shotgun (WGS) entry which is preliminary data.</text>
</comment>
<dbReference type="AlphaFoldDB" id="A0A8I0ZXQ9"/>
<keyword evidence="2" id="KW-1185">Reference proteome</keyword>
<dbReference type="Proteomes" id="UP000627573">
    <property type="component" value="Unassembled WGS sequence"/>
</dbReference>
<dbReference type="Pfam" id="PF12079">
    <property type="entry name" value="DUF3558"/>
    <property type="match status" value="1"/>
</dbReference>
<proteinExistence type="predicted"/>
<protein>
    <submittedName>
        <fullName evidence="1">DUF3558 domain-containing protein</fullName>
    </submittedName>
</protein>
<reference evidence="1 2" key="1">
    <citation type="submission" date="2020-12" db="EMBL/GenBank/DDBJ databases">
        <title>Draft genome sequence of furan degrading bacterial strain FUR100.</title>
        <authorList>
            <person name="Woiski C."/>
        </authorList>
    </citation>
    <scope>NUCLEOTIDE SEQUENCE [LARGE SCALE GENOMIC DNA]</scope>
    <source>
        <strain evidence="1 2">FUR100</strain>
    </source>
</reference>
<gene>
    <name evidence="1" type="ORF">I3517_35920</name>
</gene>